<dbReference type="GO" id="GO:0005829">
    <property type="term" value="C:cytosol"/>
    <property type="evidence" value="ECO:0007669"/>
    <property type="project" value="InterPro"/>
</dbReference>
<proteinExistence type="inferred from homology"/>
<evidence type="ECO:0000313" key="11">
    <source>
        <dbReference type="Proteomes" id="UP000004191"/>
    </source>
</evidence>
<evidence type="ECO:0000256" key="3">
    <source>
        <dbReference type="ARBA" id="ARBA00022516"/>
    </source>
</evidence>
<keyword evidence="11" id="KW-1185">Reference proteome</keyword>
<dbReference type="PANTHER" id="PTHR10977">
    <property type="entry name" value="DIPHOSPHOMEVALONATE DECARBOXYLASE"/>
    <property type="match status" value="1"/>
</dbReference>
<dbReference type="NCBIfam" id="TIGR01240">
    <property type="entry name" value="mevDPdecarb"/>
    <property type="match status" value="1"/>
</dbReference>
<dbReference type="STRING" id="883114.HMPREF9709_01066"/>
<evidence type="ECO:0000259" key="8">
    <source>
        <dbReference type="Pfam" id="PF18376"/>
    </source>
</evidence>
<dbReference type="InterPro" id="IPR041431">
    <property type="entry name" value="Mvd1_C"/>
</dbReference>
<reference evidence="10 11" key="1">
    <citation type="submission" date="2012-01" db="EMBL/GenBank/DDBJ databases">
        <title>The Genome Sequence of Helcococcus kunzii ATCC 51366.</title>
        <authorList>
            <consortium name="The Broad Institute Genome Sequencing Platform"/>
            <person name="Earl A."/>
            <person name="Ward D."/>
            <person name="Feldgarden M."/>
            <person name="Gevers D."/>
            <person name="Huys G."/>
            <person name="Young S.K."/>
            <person name="Zeng Q."/>
            <person name="Gargeya S."/>
            <person name="Fitzgerald M."/>
            <person name="Haas B."/>
            <person name="Abouelleil A."/>
            <person name="Alvarado L."/>
            <person name="Arachchi H.M."/>
            <person name="Berlin A."/>
            <person name="Chapman S.B."/>
            <person name="Gearin G."/>
            <person name="Goldberg J."/>
            <person name="Griggs A."/>
            <person name="Gujja S."/>
            <person name="Hansen M."/>
            <person name="Heiman D."/>
            <person name="Howarth C."/>
            <person name="Larimer J."/>
            <person name="Lui A."/>
            <person name="MacDonald P.J.P."/>
            <person name="McCowen C."/>
            <person name="Montmayeur A."/>
            <person name="Murphy C."/>
            <person name="Neiman D."/>
            <person name="Pearson M."/>
            <person name="Priest M."/>
            <person name="Roberts A."/>
            <person name="Saif S."/>
            <person name="Shea T."/>
            <person name="Sisk P."/>
            <person name="Stolte C."/>
            <person name="Sykes S."/>
            <person name="Wortman J."/>
            <person name="Nusbaum C."/>
            <person name="Birren B."/>
        </authorList>
    </citation>
    <scope>NUCLEOTIDE SEQUENCE [LARGE SCALE GENOMIC DNA]</scope>
    <source>
        <strain evidence="10 11">ATCC 51366</strain>
    </source>
</reference>
<sequence length="326" mass="36774">MKKFRAKAHSNIALIKYWGKENEEFIIPKNSSLSLTLDALYTETEVSFIEDENDGDIFYLDGELQDEGQHKKLSKYIDIFRELSGVKKSVLVNSYNHVPTAAGLASSASGFAALAMALNKLFNLNYSNEEITKLARRGSGSASRSIFGGFVEWVKGDKHENSYARKIDDAQWDIAMIILVLKNEKKEISSRVAMKQTIETSPLYNAHVESCEEDLENIKQAIKNRDFITLGKIAEHNAMKMHATMLSSNPPIIYFKEDSIRAIEKVKSMRAKGHEIYYTMDAGPNVKILCRKSEIQCIVEELKKEFDESKIIISDIGGDATVKEIE</sequence>
<protein>
    <recommendedName>
        <fullName evidence="2">diphosphomevalonate decarboxylase</fullName>
        <ecNumber evidence="2">4.1.1.33</ecNumber>
    </recommendedName>
</protein>
<dbReference type="EMBL" id="AGEI01000021">
    <property type="protein sequence ID" value="EHR34130.1"/>
    <property type="molecule type" value="Genomic_DNA"/>
</dbReference>
<dbReference type="PATRIC" id="fig|883114.3.peg.1057"/>
<keyword evidence="4" id="KW-0547">Nucleotide-binding</keyword>
<keyword evidence="6" id="KW-0443">Lipid metabolism</keyword>
<dbReference type="SUPFAM" id="SSF54211">
    <property type="entry name" value="Ribosomal protein S5 domain 2-like"/>
    <property type="match status" value="1"/>
</dbReference>
<dbReference type="GO" id="GO:0005524">
    <property type="term" value="F:ATP binding"/>
    <property type="evidence" value="ECO:0007669"/>
    <property type="project" value="UniProtKB-KW"/>
</dbReference>
<dbReference type="Gene3D" id="3.30.70.890">
    <property type="entry name" value="GHMP kinase, C-terminal domain"/>
    <property type="match status" value="1"/>
</dbReference>
<dbReference type="GeneID" id="96999057"/>
<accession>H3NP05</accession>
<dbReference type="GO" id="GO:0004163">
    <property type="term" value="F:diphosphomevalonate decarboxylase activity"/>
    <property type="evidence" value="ECO:0007669"/>
    <property type="project" value="UniProtKB-EC"/>
</dbReference>
<evidence type="ECO:0000259" key="9">
    <source>
        <dbReference type="Pfam" id="PF22700"/>
    </source>
</evidence>
<feature type="domain" description="Mvd1 C-terminal" evidence="8">
    <location>
        <begin position="176"/>
        <end position="310"/>
    </location>
</feature>
<dbReference type="OrthoDB" id="5498344at2"/>
<dbReference type="InterPro" id="IPR020568">
    <property type="entry name" value="Ribosomal_Su5_D2-typ_SF"/>
</dbReference>
<dbReference type="InterPro" id="IPR053859">
    <property type="entry name" value="MVD-like_N"/>
</dbReference>
<keyword evidence="3" id="KW-0444">Lipid biosynthesis</keyword>
<dbReference type="FunFam" id="3.30.230.10:FF:000072">
    <property type="entry name" value="Diphosphomevalonate decarboxylase"/>
    <property type="match status" value="1"/>
</dbReference>
<gene>
    <name evidence="10" type="ORF">HMPREF9709_01066</name>
</gene>
<dbReference type="AlphaFoldDB" id="H3NP05"/>
<dbReference type="InterPro" id="IPR036554">
    <property type="entry name" value="GHMP_kinase_C_sf"/>
</dbReference>
<dbReference type="GO" id="GO:0019287">
    <property type="term" value="P:isopentenyl diphosphate biosynthetic process, mevalonate pathway"/>
    <property type="evidence" value="ECO:0007669"/>
    <property type="project" value="InterPro"/>
</dbReference>
<keyword evidence="5" id="KW-0067">ATP-binding</keyword>
<dbReference type="Pfam" id="PF18376">
    <property type="entry name" value="MDD_C"/>
    <property type="match status" value="1"/>
</dbReference>
<dbReference type="InterPro" id="IPR005935">
    <property type="entry name" value="Mev_decarb"/>
</dbReference>
<comment type="similarity">
    <text evidence="1">Belongs to the diphosphomevalonate decarboxylase family.</text>
</comment>
<evidence type="ECO:0000256" key="5">
    <source>
        <dbReference type="ARBA" id="ARBA00022840"/>
    </source>
</evidence>
<evidence type="ECO:0000256" key="4">
    <source>
        <dbReference type="ARBA" id="ARBA00022741"/>
    </source>
</evidence>
<keyword evidence="7" id="KW-0456">Lyase</keyword>
<dbReference type="PANTHER" id="PTHR10977:SF3">
    <property type="entry name" value="DIPHOSPHOMEVALONATE DECARBOXYLASE"/>
    <property type="match status" value="1"/>
</dbReference>
<dbReference type="EC" id="4.1.1.33" evidence="2"/>
<dbReference type="HOGENOM" id="CLU_040369_0_0_9"/>
<evidence type="ECO:0000256" key="2">
    <source>
        <dbReference type="ARBA" id="ARBA00012296"/>
    </source>
</evidence>
<dbReference type="PIRSF" id="PIRSF015950">
    <property type="entry name" value="Mev_P_decrbx"/>
    <property type="match status" value="1"/>
</dbReference>
<comment type="caution">
    <text evidence="10">The sequence shown here is derived from an EMBL/GenBank/DDBJ whole genome shotgun (WGS) entry which is preliminary data.</text>
</comment>
<evidence type="ECO:0000256" key="1">
    <source>
        <dbReference type="ARBA" id="ARBA00008831"/>
    </source>
</evidence>
<dbReference type="Pfam" id="PF22700">
    <property type="entry name" value="MVD-like_N"/>
    <property type="match status" value="1"/>
</dbReference>
<dbReference type="InterPro" id="IPR014721">
    <property type="entry name" value="Ribsml_uS5_D2-typ_fold_subgr"/>
</dbReference>
<evidence type="ECO:0000256" key="7">
    <source>
        <dbReference type="ARBA" id="ARBA00023239"/>
    </source>
</evidence>
<dbReference type="SUPFAM" id="SSF55060">
    <property type="entry name" value="GHMP Kinase, C-terminal domain"/>
    <property type="match status" value="1"/>
</dbReference>
<name>H3NP05_9FIRM</name>
<organism evidence="10 11">
    <name type="scientific">Helcococcus kunzii ATCC 51366</name>
    <dbReference type="NCBI Taxonomy" id="883114"/>
    <lineage>
        <taxon>Bacteria</taxon>
        <taxon>Bacillati</taxon>
        <taxon>Bacillota</taxon>
        <taxon>Tissierellia</taxon>
        <taxon>Tissierellales</taxon>
        <taxon>Peptoniphilaceae</taxon>
        <taxon>Helcococcus</taxon>
    </lineage>
</organism>
<dbReference type="eggNOG" id="COG3407">
    <property type="taxonomic scope" value="Bacteria"/>
</dbReference>
<dbReference type="InterPro" id="IPR029765">
    <property type="entry name" value="Mev_diP_decarb"/>
</dbReference>
<dbReference type="Gene3D" id="3.30.230.10">
    <property type="match status" value="1"/>
</dbReference>
<feature type="domain" description="Diphosphomevalonate decarboxylase-like N-terminal" evidence="9">
    <location>
        <begin position="8"/>
        <end position="164"/>
    </location>
</feature>
<evidence type="ECO:0000256" key="6">
    <source>
        <dbReference type="ARBA" id="ARBA00023098"/>
    </source>
</evidence>
<evidence type="ECO:0000313" key="10">
    <source>
        <dbReference type="EMBL" id="EHR34130.1"/>
    </source>
</evidence>
<dbReference type="Proteomes" id="UP000004191">
    <property type="component" value="Unassembled WGS sequence"/>
</dbReference>
<dbReference type="RefSeq" id="WP_005398566.1">
    <property type="nucleotide sequence ID" value="NZ_JH601088.1"/>
</dbReference>